<feature type="domain" description="DNA-directed DNA polymerase X" evidence="3">
    <location>
        <begin position="46"/>
        <end position="414"/>
    </location>
</feature>
<proteinExistence type="predicted"/>
<sequence>MLSRTPWLSPCFRGFLFNSSSRCYATKSAQKPSLPTVAVVPDNQHALNAIFRFLHEEQQGGIISPYIQRAYNTTIRAVARMPRTLTAGEGVSKLSGPKALKSRLNAYLIETNLDASKPEGDYISTRSKAAIMEKLQNVEGIGPVKSKQLVELGATDISDLKSEPFNSVLTAPQRVGVKYHGRIHSKSTRRDVDLIRRFLEKYIPDFEVIPVGGYRRGLESFPSIELVFLHPTFVHVPTPTAPPPSKVTGRIYNMRAGYVGQLQKSASPLHTAILPVLHDIGFLADRLALTSNTCEFVCRLPGEVENWGKISERQEAIKNVEGEYHPVCFSVIPQRSRAAGLIYRTGDREFLNDVHARAARLKLIFNEHGLWRWHTKDDSEDDFKNGFWGLIKTQTEEDFFCELGMSYIPPEKRNFGFILGSRRK</sequence>
<dbReference type="GO" id="GO:0003677">
    <property type="term" value="F:DNA binding"/>
    <property type="evidence" value="ECO:0007669"/>
    <property type="project" value="InterPro"/>
</dbReference>
<dbReference type="PRINTS" id="PR00869">
    <property type="entry name" value="DNAPOLX"/>
</dbReference>
<dbReference type="InterPro" id="IPR022312">
    <property type="entry name" value="DNA_pol_X"/>
</dbReference>
<dbReference type="InterPro" id="IPR037160">
    <property type="entry name" value="DNA_Pol_thumb_sf"/>
</dbReference>
<accession>A0A5C3M607</accession>
<gene>
    <name evidence="4" type="ORF">BDQ12DRAFT_679978</name>
</gene>
<evidence type="ECO:0000313" key="5">
    <source>
        <dbReference type="Proteomes" id="UP000308652"/>
    </source>
</evidence>
<dbReference type="PANTHER" id="PTHR11276:SF28">
    <property type="entry name" value="DNA POLYMERASE LAMBDA"/>
    <property type="match status" value="1"/>
</dbReference>
<dbReference type="GO" id="GO:0006303">
    <property type="term" value="P:double-strand break repair via nonhomologous end joining"/>
    <property type="evidence" value="ECO:0007669"/>
    <property type="project" value="TreeGrafter"/>
</dbReference>
<dbReference type="Proteomes" id="UP000308652">
    <property type="component" value="Unassembled WGS sequence"/>
</dbReference>
<evidence type="ECO:0000259" key="3">
    <source>
        <dbReference type="SMART" id="SM00483"/>
    </source>
</evidence>
<dbReference type="Pfam" id="PF10391">
    <property type="entry name" value="DNA_pol_lambd_f"/>
    <property type="match status" value="1"/>
</dbReference>
<dbReference type="PANTHER" id="PTHR11276">
    <property type="entry name" value="DNA POLYMERASE TYPE-X FAMILY MEMBER"/>
    <property type="match status" value="1"/>
</dbReference>
<dbReference type="SUPFAM" id="SSF81585">
    <property type="entry name" value="PsbU/PolX domain-like"/>
    <property type="match status" value="1"/>
</dbReference>
<dbReference type="Gene3D" id="3.30.210.10">
    <property type="entry name" value="DNA polymerase, thumb domain"/>
    <property type="match status" value="1"/>
</dbReference>
<dbReference type="EMBL" id="ML213596">
    <property type="protein sequence ID" value="TFK40760.1"/>
    <property type="molecule type" value="Genomic_DNA"/>
</dbReference>
<dbReference type="InterPro" id="IPR043519">
    <property type="entry name" value="NT_sf"/>
</dbReference>
<dbReference type="InterPro" id="IPR002054">
    <property type="entry name" value="DNA-dir_DNA_pol_X"/>
</dbReference>
<dbReference type="InterPro" id="IPR029398">
    <property type="entry name" value="PolB_thumb"/>
</dbReference>
<dbReference type="SMART" id="SM00483">
    <property type="entry name" value="POLXc"/>
    <property type="match status" value="1"/>
</dbReference>
<keyword evidence="2" id="KW-0548">Nucleotidyltransferase</keyword>
<keyword evidence="5" id="KW-1185">Reference proteome</keyword>
<evidence type="ECO:0000256" key="1">
    <source>
        <dbReference type="ARBA" id="ARBA00022679"/>
    </source>
</evidence>
<dbReference type="SUPFAM" id="SSF81301">
    <property type="entry name" value="Nucleotidyltransferase"/>
    <property type="match status" value="1"/>
</dbReference>
<dbReference type="STRING" id="68775.A0A5C3M607"/>
<dbReference type="GO" id="GO:0005634">
    <property type="term" value="C:nucleus"/>
    <property type="evidence" value="ECO:0007669"/>
    <property type="project" value="TreeGrafter"/>
</dbReference>
<dbReference type="Pfam" id="PF14791">
    <property type="entry name" value="DNA_pol_B_thumb"/>
    <property type="match status" value="1"/>
</dbReference>
<organism evidence="4 5">
    <name type="scientific">Crucibulum laeve</name>
    <dbReference type="NCBI Taxonomy" id="68775"/>
    <lineage>
        <taxon>Eukaryota</taxon>
        <taxon>Fungi</taxon>
        <taxon>Dikarya</taxon>
        <taxon>Basidiomycota</taxon>
        <taxon>Agaricomycotina</taxon>
        <taxon>Agaricomycetes</taxon>
        <taxon>Agaricomycetidae</taxon>
        <taxon>Agaricales</taxon>
        <taxon>Agaricineae</taxon>
        <taxon>Nidulariaceae</taxon>
        <taxon>Crucibulum</taxon>
    </lineage>
</organism>
<dbReference type="AlphaFoldDB" id="A0A5C3M607"/>
<evidence type="ECO:0000313" key="4">
    <source>
        <dbReference type="EMBL" id="TFK40760.1"/>
    </source>
</evidence>
<dbReference type="Gene3D" id="1.10.150.20">
    <property type="entry name" value="5' to 3' exonuclease, C-terminal subdomain"/>
    <property type="match status" value="1"/>
</dbReference>
<keyword evidence="1" id="KW-0808">Transferase</keyword>
<dbReference type="InterPro" id="IPR018944">
    <property type="entry name" value="DNA_pol_lambd_fingers_domain"/>
</dbReference>
<evidence type="ECO:0000256" key="2">
    <source>
        <dbReference type="ARBA" id="ARBA00022695"/>
    </source>
</evidence>
<dbReference type="OrthoDB" id="205514at2759"/>
<reference evidence="4 5" key="1">
    <citation type="journal article" date="2019" name="Nat. Ecol. Evol.">
        <title>Megaphylogeny resolves global patterns of mushroom evolution.</title>
        <authorList>
            <person name="Varga T."/>
            <person name="Krizsan K."/>
            <person name="Foldi C."/>
            <person name="Dima B."/>
            <person name="Sanchez-Garcia M."/>
            <person name="Sanchez-Ramirez S."/>
            <person name="Szollosi G.J."/>
            <person name="Szarkandi J.G."/>
            <person name="Papp V."/>
            <person name="Albert L."/>
            <person name="Andreopoulos W."/>
            <person name="Angelini C."/>
            <person name="Antonin V."/>
            <person name="Barry K.W."/>
            <person name="Bougher N.L."/>
            <person name="Buchanan P."/>
            <person name="Buyck B."/>
            <person name="Bense V."/>
            <person name="Catcheside P."/>
            <person name="Chovatia M."/>
            <person name="Cooper J."/>
            <person name="Damon W."/>
            <person name="Desjardin D."/>
            <person name="Finy P."/>
            <person name="Geml J."/>
            <person name="Haridas S."/>
            <person name="Hughes K."/>
            <person name="Justo A."/>
            <person name="Karasinski D."/>
            <person name="Kautmanova I."/>
            <person name="Kiss B."/>
            <person name="Kocsube S."/>
            <person name="Kotiranta H."/>
            <person name="LaButti K.M."/>
            <person name="Lechner B.E."/>
            <person name="Liimatainen K."/>
            <person name="Lipzen A."/>
            <person name="Lukacs Z."/>
            <person name="Mihaltcheva S."/>
            <person name="Morgado L.N."/>
            <person name="Niskanen T."/>
            <person name="Noordeloos M.E."/>
            <person name="Ohm R.A."/>
            <person name="Ortiz-Santana B."/>
            <person name="Ovrebo C."/>
            <person name="Racz N."/>
            <person name="Riley R."/>
            <person name="Savchenko A."/>
            <person name="Shiryaev A."/>
            <person name="Soop K."/>
            <person name="Spirin V."/>
            <person name="Szebenyi C."/>
            <person name="Tomsovsky M."/>
            <person name="Tulloss R.E."/>
            <person name="Uehling J."/>
            <person name="Grigoriev I.V."/>
            <person name="Vagvolgyi C."/>
            <person name="Papp T."/>
            <person name="Martin F.M."/>
            <person name="Miettinen O."/>
            <person name="Hibbett D.S."/>
            <person name="Nagy L.G."/>
        </authorList>
    </citation>
    <scope>NUCLEOTIDE SEQUENCE [LARGE SCALE GENOMIC DNA]</scope>
    <source>
        <strain evidence="4 5">CBS 166.37</strain>
    </source>
</reference>
<protein>
    <recommendedName>
        <fullName evidence="3">DNA-directed DNA polymerase X domain-containing protein</fullName>
    </recommendedName>
</protein>
<name>A0A5C3M607_9AGAR</name>
<dbReference type="Gene3D" id="3.30.460.10">
    <property type="entry name" value="Beta Polymerase, domain 2"/>
    <property type="match status" value="1"/>
</dbReference>
<dbReference type="GO" id="GO:0003887">
    <property type="term" value="F:DNA-directed DNA polymerase activity"/>
    <property type="evidence" value="ECO:0007669"/>
    <property type="project" value="InterPro"/>
</dbReference>